<feature type="transmembrane region" description="Helical" evidence="1">
    <location>
        <begin position="295"/>
        <end position="315"/>
    </location>
</feature>
<evidence type="ECO:0000313" key="3">
    <source>
        <dbReference type="Proteomes" id="UP001476807"/>
    </source>
</evidence>
<sequence length="365" mass="42255">MLSTVSLLFKTLVIQFYKVNAGFFLFVFLVLFGIMDAREIVLFHVSLMQAIVGTVTGLLVALSVWALYNYKCVVFVLNNLDKPQNSFLIQLQAFSASKQVLVFLFCQLIVYLPVLMYAVFVVSIGVENGEFIKSATIVLFLLLMCFGSAYLYSRKINSFHKPGVAIQIWFPFSGKISKQPVLFLTYHLLHERKLAWVALKVFSSLIFYLVFVRHYNDFSLGYFRLLFLIATIAHSMLVFYSFEFVEKQLAFTRNLPLTRTYRLLFYLCAYLFMLLPEFCWMWVYADGLMTWPEILLTFSTGLGQLLLLTAVLYLPNMNLQRFAWFTCLIYFATAILLPSGITIVLISEVALALFIYYRNFYKLES</sequence>
<dbReference type="Proteomes" id="UP001476807">
    <property type="component" value="Unassembled WGS sequence"/>
</dbReference>
<keyword evidence="1" id="KW-1133">Transmembrane helix</keyword>
<feature type="transmembrane region" description="Helical" evidence="1">
    <location>
        <begin position="100"/>
        <end position="125"/>
    </location>
</feature>
<protein>
    <submittedName>
        <fullName evidence="2">Uncharacterized protein</fullName>
    </submittedName>
</protein>
<feature type="transmembrane region" description="Helical" evidence="1">
    <location>
        <begin position="41"/>
        <end position="68"/>
    </location>
</feature>
<feature type="transmembrane region" description="Helical" evidence="1">
    <location>
        <begin position="263"/>
        <end position="283"/>
    </location>
</feature>
<dbReference type="EMBL" id="JBEOKT010000002">
    <property type="protein sequence ID" value="MER2996374.1"/>
    <property type="molecule type" value="Genomic_DNA"/>
</dbReference>
<evidence type="ECO:0000256" key="1">
    <source>
        <dbReference type="SAM" id="Phobius"/>
    </source>
</evidence>
<feature type="transmembrane region" description="Helical" evidence="1">
    <location>
        <begin position="194"/>
        <end position="215"/>
    </location>
</feature>
<proteinExistence type="predicted"/>
<feature type="transmembrane region" description="Helical" evidence="1">
    <location>
        <begin position="12"/>
        <end position="35"/>
    </location>
</feature>
<feature type="transmembrane region" description="Helical" evidence="1">
    <location>
        <begin position="131"/>
        <end position="152"/>
    </location>
</feature>
<gene>
    <name evidence="2" type="ORF">ABS362_02385</name>
</gene>
<dbReference type="RefSeq" id="WP_350410674.1">
    <property type="nucleotide sequence ID" value="NZ_JBEOKT010000002.1"/>
</dbReference>
<organism evidence="2 3">
    <name type="scientific">Pontibacter populi</name>
    <dbReference type="NCBI Taxonomy" id="890055"/>
    <lineage>
        <taxon>Bacteria</taxon>
        <taxon>Pseudomonadati</taxon>
        <taxon>Bacteroidota</taxon>
        <taxon>Cytophagia</taxon>
        <taxon>Cytophagales</taxon>
        <taxon>Hymenobacteraceae</taxon>
        <taxon>Pontibacter</taxon>
    </lineage>
</organism>
<accession>A0ABV1RPS1</accession>
<evidence type="ECO:0000313" key="2">
    <source>
        <dbReference type="EMBL" id="MER2996374.1"/>
    </source>
</evidence>
<name>A0ABV1RPS1_9BACT</name>
<comment type="caution">
    <text evidence="2">The sequence shown here is derived from an EMBL/GenBank/DDBJ whole genome shotgun (WGS) entry which is preliminary data.</text>
</comment>
<feature type="transmembrane region" description="Helical" evidence="1">
    <location>
        <begin position="327"/>
        <end position="357"/>
    </location>
</feature>
<reference evidence="2 3" key="1">
    <citation type="submission" date="2024-06" db="EMBL/GenBank/DDBJ databases">
        <title>Pontibacter populi HYL7-15.</title>
        <authorList>
            <person name="Kim M.K."/>
        </authorList>
    </citation>
    <scope>NUCLEOTIDE SEQUENCE [LARGE SCALE GENOMIC DNA]</scope>
    <source>
        <strain evidence="2 3">HYL7-15</strain>
    </source>
</reference>
<feature type="transmembrane region" description="Helical" evidence="1">
    <location>
        <begin position="221"/>
        <end position="242"/>
    </location>
</feature>
<keyword evidence="1" id="KW-0472">Membrane</keyword>
<keyword evidence="3" id="KW-1185">Reference proteome</keyword>
<keyword evidence="1" id="KW-0812">Transmembrane</keyword>